<keyword evidence="2" id="KW-1185">Reference proteome</keyword>
<comment type="caution">
    <text evidence="1">The sequence shown here is derived from an EMBL/GenBank/DDBJ whole genome shotgun (WGS) entry which is preliminary data.</text>
</comment>
<accession>A0A2Z6SAR4</accession>
<reference evidence="1 2" key="1">
    <citation type="submission" date="2017-11" db="EMBL/GenBank/DDBJ databases">
        <title>The genome of Rhizophagus clarus HR1 reveals common genetic basis of auxotrophy among arbuscular mycorrhizal fungi.</title>
        <authorList>
            <person name="Kobayashi Y."/>
        </authorList>
    </citation>
    <scope>NUCLEOTIDE SEQUENCE [LARGE SCALE GENOMIC DNA]</scope>
    <source>
        <strain evidence="1 2">HR1</strain>
    </source>
</reference>
<protein>
    <submittedName>
        <fullName evidence="1">Uncharacterized protein</fullName>
    </submittedName>
</protein>
<proteinExistence type="predicted"/>
<sequence length="289" mass="32860">MLVVRNTYRSSNLVSYRSNVHNSTYTRLLHVSSLIGSPITSSPLSSHRNSATSLSANEVIDVNVEELITSKADAREKKWWIDGNYKIIDENRQGVSSKKKYEIANRKVLRVSRWKCSHNRVAKSSAHCALYRQFVRQDPQGRITKGSSKQPDESFVPRLLPKPAQTHGNPWPTIIVEVANSESLSRIMSPILVGVEDVIILKLWKWNSRRDQNETPLRRLTCYKFCRRRSPRNLHGNLQPVQTIEFGTIDGNNQPYNGCTAAGTCTLNISPRCIFFQRLSSSPTIPDRK</sequence>
<dbReference type="AlphaFoldDB" id="A0A2Z6SAR4"/>
<dbReference type="STRING" id="94130.A0A2Z6SAR4"/>
<evidence type="ECO:0000313" key="1">
    <source>
        <dbReference type="EMBL" id="GBC06790.1"/>
    </source>
</evidence>
<dbReference type="EMBL" id="BEXD01004098">
    <property type="protein sequence ID" value="GBC06790.1"/>
    <property type="molecule type" value="Genomic_DNA"/>
</dbReference>
<name>A0A2Z6SAR4_9GLOM</name>
<organism evidence="1 2">
    <name type="scientific">Rhizophagus clarus</name>
    <dbReference type="NCBI Taxonomy" id="94130"/>
    <lineage>
        <taxon>Eukaryota</taxon>
        <taxon>Fungi</taxon>
        <taxon>Fungi incertae sedis</taxon>
        <taxon>Mucoromycota</taxon>
        <taxon>Glomeromycotina</taxon>
        <taxon>Glomeromycetes</taxon>
        <taxon>Glomerales</taxon>
        <taxon>Glomeraceae</taxon>
        <taxon>Rhizophagus</taxon>
    </lineage>
</organism>
<dbReference type="Proteomes" id="UP000247702">
    <property type="component" value="Unassembled WGS sequence"/>
</dbReference>
<gene>
    <name evidence="1" type="ORF">RclHR1_07040013</name>
</gene>
<evidence type="ECO:0000313" key="2">
    <source>
        <dbReference type="Proteomes" id="UP000247702"/>
    </source>
</evidence>